<reference evidence="3 4" key="1">
    <citation type="submission" date="2015-04" db="EMBL/GenBank/DDBJ databases">
        <authorList>
            <consortium name="Pathogen Informatics"/>
        </authorList>
    </citation>
    <scope>NUCLEOTIDE SEQUENCE [LARGE SCALE GENOMIC DNA]</scope>
    <source>
        <strain evidence="3 4">SGS1</strain>
    </source>
</reference>
<dbReference type="SUPFAM" id="SSF81301">
    <property type="entry name" value="Nucleotidyltransferase"/>
    <property type="match status" value="1"/>
</dbReference>
<dbReference type="EMBL" id="LN835309">
    <property type="protein sequence ID" value="CRH02696.1"/>
    <property type="molecule type" value="Genomic_DNA"/>
</dbReference>
<dbReference type="GO" id="GO:0003729">
    <property type="term" value="F:mRNA binding"/>
    <property type="evidence" value="ECO:0007669"/>
    <property type="project" value="TreeGrafter"/>
</dbReference>
<dbReference type="GO" id="GO:0005730">
    <property type="term" value="C:nucleolus"/>
    <property type="evidence" value="ECO:0007669"/>
    <property type="project" value="TreeGrafter"/>
</dbReference>
<evidence type="ECO:0000313" key="4">
    <source>
        <dbReference type="Proteomes" id="UP000220158"/>
    </source>
</evidence>
<evidence type="ECO:0000256" key="1">
    <source>
        <dbReference type="SAM" id="MobiDB-lite"/>
    </source>
</evidence>
<sequence>MTKRNKIVEILEKKKGNKEIKKIAGIQRNLYNSFSEHLFYNNEEHINEKRSNSLFNRKKKKTKKKTKKDTYSKEKKDIYLKEKRDIYSKEKKDIIMSNLLNSKSKHEYNKIQNNSYKKVKRLNDNGIFKHYSKKKKGFNSFSDFRYERSRWMGEEDKNVLSTYIEELRKLYLYKNSNYDSVINEIKKDTYFCSISEKMNDSNTYDEKNIVNTIKSQFISNSLIKVFNNIGREIVYLIHLMKPTSIEILIRKQILKRIKQFLKKVFPTFYMIVFGSCNTDLDIYNSDIDICIYNECKSNKNNIHVLYNKMSKDKLFTNTDIKKILHARVPIVKCYFREVQLSIDISFNQISALTSTIKTQNYIKNNSLIKYLIMFLKIFLSQNDLNDASKGGISSFNVLLMLTKFLNENEFVFYKKNSFLYIGEVVLKFISHFSLFKDKSNMVLFLNNSKEYDFSKLNFFNKKNFSFFNSNLYLNELFDDIFCTLDIINPLEDEKLTKLTFDKIFKIRICFKDALFSLSDFVLRYIKKYGKDYYLKYDNIFKNYFESIYFLNYLGDIDINENLKKYYEFFQCNIQNFDKLIENKDNYNNTEFSHKEKKTNSSFLICSNNNNNNSNNICNINCESVFNSHISLNENNIDYKNKDDKVKYKSENPHNSINTLISFFLKIFKENNVKDYSLEKNEINDQYESNENRKITKNDFINVTKHKNNKEYKINQNDIYTDEKMINKHKVKIDKKYTEYDLVNLYNSDIKKKINSTLKPDIENLNSTNICRGKVDKSANDSENISNKKNYPNISLSSKNISKRFRIIGEFRKDIDSYDPEKLESIINNIYKLFDNDNENEYVFSICKNFRALKYILKVNKLIYDRFNYYSLFKDIYKDEEKIHINDNKLIEKLKKEMLINLLNMKKYDTDDLIHLEINNDVFIGGHTKNATKTHIDLDINI</sequence>
<dbReference type="GO" id="GO:0031499">
    <property type="term" value="C:TRAMP complex"/>
    <property type="evidence" value="ECO:0007669"/>
    <property type="project" value="TreeGrafter"/>
</dbReference>
<proteinExistence type="predicted"/>
<dbReference type="Pfam" id="PF22600">
    <property type="entry name" value="MTPAP-like_central"/>
    <property type="match status" value="1"/>
</dbReference>
<dbReference type="Gene3D" id="3.30.460.10">
    <property type="entry name" value="Beta Polymerase, domain 2"/>
    <property type="match status" value="1"/>
</dbReference>
<dbReference type="GO" id="GO:1990817">
    <property type="term" value="F:poly(A) RNA polymerase activity"/>
    <property type="evidence" value="ECO:0007669"/>
    <property type="project" value="InterPro"/>
</dbReference>
<evidence type="ECO:0000313" key="3">
    <source>
        <dbReference type="EMBL" id="CRH02696.1"/>
    </source>
</evidence>
<feature type="domain" description="Poly(A) RNA polymerase mitochondrial-like central palm" evidence="2">
    <location>
        <begin position="232"/>
        <end position="355"/>
    </location>
</feature>
<dbReference type="Gene3D" id="1.10.1410.10">
    <property type="match status" value="1"/>
</dbReference>
<dbReference type="SUPFAM" id="SSF81631">
    <property type="entry name" value="PAP/OAS1 substrate-binding domain"/>
    <property type="match status" value="1"/>
</dbReference>
<dbReference type="OMA" id="IHLEINN"/>
<dbReference type="GO" id="GO:0031123">
    <property type="term" value="P:RNA 3'-end processing"/>
    <property type="evidence" value="ECO:0007669"/>
    <property type="project" value="TreeGrafter"/>
</dbReference>
<dbReference type="RefSeq" id="XP_028535216.1">
    <property type="nucleotide sequence ID" value="XM_028679509.1"/>
</dbReference>
<protein>
    <recommendedName>
        <fullName evidence="2">Poly(A) RNA polymerase mitochondrial-like central palm domain-containing protein</fullName>
    </recommendedName>
</protein>
<dbReference type="PANTHER" id="PTHR23092:SF15">
    <property type="entry name" value="INACTIVE NON-CANONICAL POLY(A) RNA POLYMERASE PROTEIN TRF4-2-RELATED"/>
    <property type="match status" value="1"/>
</dbReference>
<dbReference type="VEuPathDB" id="PlasmoDB:PRELSG_1443000"/>
<organism evidence="3 4">
    <name type="scientific">Plasmodium relictum</name>
    <dbReference type="NCBI Taxonomy" id="85471"/>
    <lineage>
        <taxon>Eukaryota</taxon>
        <taxon>Sar</taxon>
        <taxon>Alveolata</taxon>
        <taxon>Apicomplexa</taxon>
        <taxon>Aconoidasida</taxon>
        <taxon>Haemosporida</taxon>
        <taxon>Plasmodiidae</taxon>
        <taxon>Plasmodium</taxon>
        <taxon>Plasmodium (Haemamoeba)</taxon>
    </lineage>
</organism>
<evidence type="ECO:0000259" key="2">
    <source>
        <dbReference type="Pfam" id="PF22600"/>
    </source>
</evidence>
<dbReference type="GO" id="GO:0043634">
    <property type="term" value="P:polyadenylation-dependent ncRNA catabolic process"/>
    <property type="evidence" value="ECO:0007669"/>
    <property type="project" value="TreeGrafter"/>
</dbReference>
<feature type="region of interest" description="Disordered" evidence="1">
    <location>
        <begin position="50"/>
        <end position="72"/>
    </location>
</feature>
<dbReference type="CDD" id="cd05402">
    <property type="entry name" value="NT_PAP_TUTase"/>
    <property type="match status" value="1"/>
</dbReference>
<dbReference type="GeneID" id="39738862"/>
<dbReference type="InterPro" id="IPR043519">
    <property type="entry name" value="NT_sf"/>
</dbReference>
<dbReference type="Proteomes" id="UP000220158">
    <property type="component" value="Chromosome 14"/>
</dbReference>
<dbReference type="KEGG" id="prel:PRELSG_1443000"/>
<dbReference type="AlphaFoldDB" id="A0A1J1HCL8"/>
<name>A0A1J1HCL8_PLARL</name>
<dbReference type="PANTHER" id="PTHR23092">
    <property type="entry name" value="POLY(A) RNA POLYMERASE"/>
    <property type="match status" value="1"/>
</dbReference>
<dbReference type="InterPro" id="IPR054708">
    <property type="entry name" value="MTPAP-like_central"/>
</dbReference>
<gene>
    <name evidence="3" type="ORF">PRELSG_1443000</name>
</gene>
<keyword evidence="4" id="KW-1185">Reference proteome</keyword>
<accession>A0A1J1HCL8</accession>
<feature type="compositionally biased region" description="Basic residues" evidence="1">
    <location>
        <begin position="56"/>
        <end position="67"/>
    </location>
</feature>
<dbReference type="OrthoDB" id="273917at2759"/>
<dbReference type="InterPro" id="IPR045862">
    <property type="entry name" value="Trf4-like"/>
</dbReference>